<accession>A0A3S1C0T8</accession>
<keyword evidence="3" id="KW-1185">Reference proteome</keyword>
<keyword evidence="1" id="KW-1133">Transmembrane helix</keyword>
<dbReference type="AlphaFoldDB" id="A0A3S1C0T8"/>
<feature type="transmembrane region" description="Helical" evidence="1">
    <location>
        <begin position="6"/>
        <end position="23"/>
    </location>
</feature>
<name>A0A3S1C0T8_ANAVA</name>
<dbReference type="Proteomes" id="UP000276103">
    <property type="component" value="Unassembled WGS sequence"/>
</dbReference>
<comment type="caution">
    <text evidence="2">The sequence shown here is derived from an EMBL/GenBank/DDBJ whole genome shotgun (WGS) entry which is preliminary data.</text>
</comment>
<protein>
    <submittedName>
        <fullName evidence="2">Uncharacterized protein</fullName>
    </submittedName>
</protein>
<dbReference type="EMBL" id="RSCM01000020">
    <property type="protein sequence ID" value="RUS93258.1"/>
    <property type="molecule type" value="Genomic_DNA"/>
</dbReference>
<proteinExistence type="predicted"/>
<dbReference type="OrthoDB" id="489678at2"/>
<evidence type="ECO:0000256" key="1">
    <source>
        <dbReference type="SAM" id="Phobius"/>
    </source>
</evidence>
<organism evidence="2 3">
    <name type="scientific">Trichormus variabilis SAG 1403-4b</name>
    <dbReference type="NCBI Taxonomy" id="447716"/>
    <lineage>
        <taxon>Bacteria</taxon>
        <taxon>Bacillati</taxon>
        <taxon>Cyanobacteriota</taxon>
        <taxon>Cyanophyceae</taxon>
        <taxon>Nostocales</taxon>
        <taxon>Nostocaceae</taxon>
        <taxon>Trichormus</taxon>
    </lineage>
</organism>
<reference evidence="2 3" key="1">
    <citation type="journal article" date="2019" name="Genome Biol. Evol.">
        <title>Day and night: Metabolic profiles and evolutionary relationships of six axenic non-marine cyanobacteria.</title>
        <authorList>
            <person name="Will S.E."/>
            <person name="Henke P."/>
            <person name="Boedeker C."/>
            <person name="Huang S."/>
            <person name="Brinkmann H."/>
            <person name="Rohde M."/>
            <person name="Jarek M."/>
            <person name="Friedl T."/>
            <person name="Seufert S."/>
            <person name="Schumacher M."/>
            <person name="Overmann J."/>
            <person name="Neumann-Schaal M."/>
            <person name="Petersen J."/>
        </authorList>
    </citation>
    <scope>NUCLEOTIDE SEQUENCE [LARGE SCALE GENOMIC DNA]</scope>
    <source>
        <strain evidence="2 3">SAG 1403-4b</strain>
    </source>
</reference>
<gene>
    <name evidence="2" type="ORF">DSM107003_45740</name>
</gene>
<sequence>MTSIGIAATQISISTIIPLLIAINERDYLQFKELEKTFVSQNNVEVWQDVFNFRILPALDQQSKKWLLQAWCGEGVVIEARALK</sequence>
<dbReference type="RefSeq" id="WP_127056373.1">
    <property type="nucleotide sequence ID" value="NZ_RSCM01000020.1"/>
</dbReference>
<evidence type="ECO:0000313" key="2">
    <source>
        <dbReference type="EMBL" id="RUS93258.1"/>
    </source>
</evidence>
<keyword evidence="1" id="KW-0812">Transmembrane</keyword>
<evidence type="ECO:0000313" key="3">
    <source>
        <dbReference type="Proteomes" id="UP000276103"/>
    </source>
</evidence>
<keyword evidence="1" id="KW-0472">Membrane</keyword>